<sequence length="22" mass="2673">MELYEYMYESDLISESCCYGIM</sequence>
<reference evidence="1" key="2">
    <citation type="journal article" date="2015" name="Fish Shellfish Immunol.">
        <title>Early steps in the European eel (Anguilla anguilla)-Vibrio vulnificus interaction in the gills: Role of the RtxA13 toxin.</title>
        <authorList>
            <person name="Callol A."/>
            <person name="Pajuelo D."/>
            <person name="Ebbesson L."/>
            <person name="Teles M."/>
            <person name="MacKenzie S."/>
            <person name="Amaro C."/>
        </authorList>
    </citation>
    <scope>NUCLEOTIDE SEQUENCE</scope>
</reference>
<reference evidence="1" key="1">
    <citation type="submission" date="2014-11" db="EMBL/GenBank/DDBJ databases">
        <authorList>
            <person name="Amaro Gonzalez C."/>
        </authorList>
    </citation>
    <scope>NUCLEOTIDE SEQUENCE</scope>
</reference>
<dbReference type="EMBL" id="GBXM01044408">
    <property type="protein sequence ID" value="JAH64169.1"/>
    <property type="molecule type" value="Transcribed_RNA"/>
</dbReference>
<protein>
    <submittedName>
        <fullName evidence="1">Uncharacterized protein</fullName>
    </submittedName>
</protein>
<accession>A0A0E9UE76</accession>
<evidence type="ECO:0000313" key="1">
    <source>
        <dbReference type="EMBL" id="JAH64169.1"/>
    </source>
</evidence>
<proteinExistence type="predicted"/>
<organism evidence="1">
    <name type="scientific">Anguilla anguilla</name>
    <name type="common">European freshwater eel</name>
    <name type="synonym">Muraena anguilla</name>
    <dbReference type="NCBI Taxonomy" id="7936"/>
    <lineage>
        <taxon>Eukaryota</taxon>
        <taxon>Metazoa</taxon>
        <taxon>Chordata</taxon>
        <taxon>Craniata</taxon>
        <taxon>Vertebrata</taxon>
        <taxon>Euteleostomi</taxon>
        <taxon>Actinopterygii</taxon>
        <taxon>Neopterygii</taxon>
        <taxon>Teleostei</taxon>
        <taxon>Anguilliformes</taxon>
        <taxon>Anguillidae</taxon>
        <taxon>Anguilla</taxon>
    </lineage>
</organism>
<name>A0A0E9UE76_ANGAN</name>
<dbReference type="AlphaFoldDB" id="A0A0E9UE76"/>